<dbReference type="FunFam" id="2.30.180.10:FF:000032">
    <property type="entry name" value="Fasciclin domain-containing protein, putative"/>
    <property type="match status" value="1"/>
</dbReference>
<keyword evidence="1" id="KW-0732">Signal</keyword>
<dbReference type="eggNOG" id="COG2335">
    <property type="taxonomic scope" value="Bacteria"/>
</dbReference>
<evidence type="ECO:0000313" key="3">
    <source>
        <dbReference type="EMBL" id="ERL50565.1"/>
    </source>
</evidence>
<name>W1N6K0_9GAMM</name>
<evidence type="ECO:0000313" key="4">
    <source>
        <dbReference type="Proteomes" id="UP000019113"/>
    </source>
</evidence>
<proteinExistence type="predicted"/>
<dbReference type="InterPro" id="IPR000782">
    <property type="entry name" value="FAS1_domain"/>
</dbReference>
<accession>W1N6K0</accession>
<dbReference type="PROSITE" id="PS50213">
    <property type="entry name" value="FAS1"/>
    <property type="match status" value="1"/>
</dbReference>
<dbReference type="GO" id="GO:0005615">
    <property type="term" value="C:extracellular space"/>
    <property type="evidence" value="ECO:0007669"/>
    <property type="project" value="TreeGrafter"/>
</dbReference>
<dbReference type="RefSeq" id="WP_021820618.1">
    <property type="nucleotide sequence ID" value="NZ_AVBC01000039.1"/>
</dbReference>
<dbReference type="PATRIC" id="fig|1178482.3.peg.3662"/>
<evidence type="ECO:0000259" key="2">
    <source>
        <dbReference type="PROSITE" id="PS50213"/>
    </source>
</evidence>
<dbReference type="STRING" id="1178482.AR456_06775"/>
<evidence type="ECO:0000256" key="1">
    <source>
        <dbReference type="SAM" id="SignalP"/>
    </source>
</evidence>
<protein>
    <recommendedName>
        <fullName evidence="2">FAS1 domain-containing protein</fullName>
    </recommendedName>
</protein>
<feature type="signal peptide" evidence="1">
    <location>
        <begin position="1"/>
        <end position="22"/>
    </location>
</feature>
<keyword evidence="4" id="KW-1185">Reference proteome</keyword>
<comment type="caution">
    <text evidence="3">The sequence shown here is derived from an EMBL/GenBank/DDBJ whole genome shotgun (WGS) entry which is preliminary data.</text>
</comment>
<dbReference type="AlphaFoldDB" id="W1N6K0"/>
<feature type="domain" description="FAS1" evidence="2">
    <location>
        <begin position="38"/>
        <end position="183"/>
    </location>
</feature>
<dbReference type="EMBL" id="AVBC01000039">
    <property type="protein sequence ID" value="ERL50565.1"/>
    <property type="molecule type" value="Genomic_DNA"/>
</dbReference>
<dbReference type="SUPFAM" id="SSF82153">
    <property type="entry name" value="FAS1 domain"/>
    <property type="match status" value="1"/>
</dbReference>
<dbReference type="Gene3D" id="2.30.180.10">
    <property type="entry name" value="FAS1 domain"/>
    <property type="match status" value="1"/>
</dbReference>
<dbReference type="Proteomes" id="UP000019113">
    <property type="component" value="Unassembled WGS sequence"/>
</dbReference>
<gene>
    <name evidence="3" type="ORF">BJB45_05405</name>
</gene>
<dbReference type="Pfam" id="PF02469">
    <property type="entry name" value="Fasciclin"/>
    <property type="match status" value="1"/>
</dbReference>
<feature type="chain" id="PRO_5009977380" description="FAS1 domain-containing protein" evidence="1">
    <location>
        <begin position="23"/>
        <end position="187"/>
    </location>
</feature>
<dbReference type="InterPro" id="IPR036378">
    <property type="entry name" value="FAS1_dom_sf"/>
</dbReference>
<dbReference type="PANTHER" id="PTHR10900">
    <property type="entry name" value="PERIOSTIN-RELATED"/>
    <property type="match status" value="1"/>
</dbReference>
<dbReference type="InterPro" id="IPR050904">
    <property type="entry name" value="Adhesion/Biosynth-related"/>
</dbReference>
<organism evidence="3 4">
    <name type="scientific">Halomonas huangheensis</name>
    <dbReference type="NCBI Taxonomy" id="1178482"/>
    <lineage>
        <taxon>Bacteria</taxon>
        <taxon>Pseudomonadati</taxon>
        <taxon>Pseudomonadota</taxon>
        <taxon>Gammaproteobacteria</taxon>
        <taxon>Oceanospirillales</taxon>
        <taxon>Halomonadaceae</taxon>
        <taxon>Halomonas</taxon>
    </lineage>
</organism>
<dbReference type="SMART" id="SM00554">
    <property type="entry name" value="FAS1"/>
    <property type="match status" value="1"/>
</dbReference>
<sequence>MKLTTIVGAGFLLATMPTAALAANSENPMVGGAEMFPDKNIVENALNSADHTTLVAAVQAAGLADTLMGEGPFTVFAPTNEAFEKLPAGTVDDLLKPENKDTLVNILTCHVVGVDAHSPAIGQMIYDDGGEHPITTLGGCKLSASLGDNGELLVTDENGNVATVQIPDVDQSNGVIHVIDTVLLPKM</sequence>
<reference evidence="3 4" key="1">
    <citation type="submission" date="2013-08" db="EMBL/GenBank/DDBJ databases">
        <title>draft genome of Halomonas huanghegensis, strain BJGMM-B45T.</title>
        <authorList>
            <person name="Miao C."/>
            <person name="Wan Y."/>
            <person name="Jin W."/>
        </authorList>
    </citation>
    <scope>NUCLEOTIDE SEQUENCE [LARGE SCALE GENOMIC DNA]</scope>
    <source>
        <strain evidence="3 4">BJGMM-B45</strain>
    </source>
</reference>
<dbReference type="PANTHER" id="PTHR10900:SF77">
    <property type="entry name" value="FI19380P1"/>
    <property type="match status" value="1"/>
</dbReference>
<dbReference type="OrthoDB" id="9800666at2"/>
<dbReference type="KEGG" id="hhu:AR456_06775"/>